<dbReference type="HOGENOM" id="CLU_020336_38_1_6"/>
<reference evidence="4 5" key="1">
    <citation type="submission" date="2013-12" db="EMBL/GenBank/DDBJ databases">
        <authorList>
            <consortium name="DOE Joint Genome Institute"/>
            <person name="Bryant D.A."/>
            <person name="Huntemann M."/>
            <person name="Han J."/>
            <person name="Chen A."/>
            <person name="Kyrpides N."/>
            <person name="Mavromatis K."/>
            <person name="Markowitz V."/>
            <person name="Palaniappan K."/>
            <person name="Ivanova N."/>
            <person name="Schaumberg A."/>
            <person name="Pati A."/>
            <person name="Liolios K."/>
            <person name="Nordberg H.P."/>
            <person name="Cantor M.N."/>
            <person name="Hua S.X."/>
            <person name="Woyke T."/>
        </authorList>
    </citation>
    <scope>NUCLEOTIDE SEQUENCE [LARGE SCALE GENOMIC DNA]</scope>
    <source>
        <strain evidence="4 5">984</strain>
    </source>
</reference>
<feature type="domain" description="AB hydrolase-1" evidence="3">
    <location>
        <begin position="12"/>
        <end position="175"/>
    </location>
</feature>
<keyword evidence="4" id="KW-0378">Hydrolase</keyword>
<dbReference type="InterPro" id="IPR000073">
    <property type="entry name" value="AB_hydrolase_1"/>
</dbReference>
<dbReference type="EMBL" id="CP007031">
    <property type="protein sequence ID" value="AHF03237.1"/>
    <property type="molecule type" value="Genomic_DNA"/>
</dbReference>
<dbReference type="GO" id="GO:0016787">
    <property type="term" value="F:hydrolase activity"/>
    <property type="evidence" value="ECO:0007669"/>
    <property type="project" value="UniProtKB-KW"/>
</dbReference>
<gene>
    <name evidence="4" type="ORF">MARPU_04580</name>
</gene>
<dbReference type="SUPFAM" id="SSF53474">
    <property type="entry name" value="alpha/beta-Hydrolases"/>
    <property type="match status" value="1"/>
</dbReference>
<protein>
    <submittedName>
        <fullName evidence="4">Alpha/beta hydrolase</fullName>
    </submittedName>
</protein>
<keyword evidence="5" id="KW-1185">Reference proteome</keyword>
<name>W0DXS2_MARPU</name>
<accession>W0DXS2</accession>
<dbReference type="Gene3D" id="3.40.50.1820">
    <property type="entry name" value="alpha/beta hydrolase"/>
    <property type="match status" value="1"/>
</dbReference>
<dbReference type="InterPro" id="IPR029058">
    <property type="entry name" value="AB_hydrolase_fold"/>
</dbReference>
<dbReference type="Pfam" id="PF00561">
    <property type="entry name" value="Abhydrolase_1"/>
    <property type="match status" value="1"/>
</dbReference>
<dbReference type="GO" id="GO:0016829">
    <property type="term" value="F:lyase activity"/>
    <property type="evidence" value="ECO:0007669"/>
    <property type="project" value="UniProtKB-KW"/>
</dbReference>
<dbReference type="STRING" id="765910.MARPU_04580"/>
<dbReference type="AlphaFoldDB" id="W0DXS2"/>
<keyword evidence="2" id="KW-0456">Lyase</keyword>
<dbReference type="PANTHER" id="PTHR42916:SF1">
    <property type="entry name" value="PROTEIN PHYLLO, CHLOROPLASTIC"/>
    <property type="match status" value="1"/>
</dbReference>
<dbReference type="KEGG" id="mpur:MARPU_04580"/>
<sequence>MLAQLPPSIDELIGYSLGGRVALGLLQAAPERFRRATLISAHPGLTDPAARARRRAADRRWIELLRQQGIGAFVEAWEQLPLFATQARVAPAALARQRDRRLTQDPEGLAAALAVLGLGEMPPTWRTLARHPGRLRWIVGARDAKFLALARRVATLRPRLELLVVSGAGHNPLIETPTRLDALLAPR</sequence>
<evidence type="ECO:0000313" key="5">
    <source>
        <dbReference type="Proteomes" id="UP000005275"/>
    </source>
</evidence>
<organism evidence="4 5">
    <name type="scientific">Marichromatium purpuratum 984</name>
    <dbReference type="NCBI Taxonomy" id="765910"/>
    <lineage>
        <taxon>Bacteria</taxon>
        <taxon>Pseudomonadati</taxon>
        <taxon>Pseudomonadota</taxon>
        <taxon>Gammaproteobacteria</taxon>
        <taxon>Chromatiales</taxon>
        <taxon>Chromatiaceae</taxon>
        <taxon>Marichromatium</taxon>
    </lineage>
</organism>
<dbReference type="Proteomes" id="UP000005275">
    <property type="component" value="Chromosome"/>
</dbReference>
<dbReference type="PANTHER" id="PTHR42916">
    <property type="entry name" value="2-SUCCINYL-5-ENOLPYRUVYL-6-HYDROXY-3-CYCLOHEXENE-1-CARBOXYLATE SYNTHASE"/>
    <property type="match status" value="1"/>
</dbReference>
<dbReference type="GO" id="GO:0009234">
    <property type="term" value="P:menaquinone biosynthetic process"/>
    <property type="evidence" value="ECO:0007669"/>
    <property type="project" value="UniProtKB-KW"/>
</dbReference>
<evidence type="ECO:0000256" key="1">
    <source>
        <dbReference type="ARBA" id="ARBA00022428"/>
    </source>
</evidence>
<evidence type="ECO:0000259" key="3">
    <source>
        <dbReference type="Pfam" id="PF00561"/>
    </source>
</evidence>
<keyword evidence="1" id="KW-0474">Menaquinone biosynthesis</keyword>
<dbReference type="eggNOG" id="COG0596">
    <property type="taxonomic scope" value="Bacteria"/>
</dbReference>
<evidence type="ECO:0000256" key="2">
    <source>
        <dbReference type="ARBA" id="ARBA00023239"/>
    </source>
</evidence>
<evidence type="ECO:0000313" key="4">
    <source>
        <dbReference type="EMBL" id="AHF03237.1"/>
    </source>
</evidence>
<proteinExistence type="predicted"/>